<comment type="caution">
    <text evidence="2">The sequence shown here is derived from an EMBL/GenBank/DDBJ whole genome shotgun (WGS) entry which is preliminary data.</text>
</comment>
<dbReference type="GO" id="GO:0005737">
    <property type="term" value="C:cytoplasm"/>
    <property type="evidence" value="ECO:0007669"/>
    <property type="project" value="TreeGrafter"/>
</dbReference>
<evidence type="ECO:0000313" key="3">
    <source>
        <dbReference type="Proteomes" id="UP001431209"/>
    </source>
</evidence>
<dbReference type="AlphaFoldDB" id="A0AAW2ZGF2"/>
<reference evidence="2 3" key="1">
    <citation type="submission" date="2024-03" db="EMBL/GenBank/DDBJ databases">
        <title>The Acrasis kona genome and developmental transcriptomes reveal deep origins of eukaryotic multicellular pathways.</title>
        <authorList>
            <person name="Sheikh S."/>
            <person name="Fu C.-J."/>
            <person name="Brown M.W."/>
            <person name="Baldauf S.L."/>
        </authorList>
    </citation>
    <scope>NUCLEOTIDE SEQUENCE [LARGE SCALE GENOMIC DNA]</scope>
    <source>
        <strain evidence="2 3">ATCC MYA-3509</strain>
    </source>
</reference>
<dbReference type="InterPro" id="IPR037386">
    <property type="entry name" value="CCDC40"/>
</dbReference>
<dbReference type="PANTHER" id="PTHR16275:SF8">
    <property type="entry name" value="COILED-COIL DOMAIN-CONTAINING PROTEIN 40"/>
    <property type="match status" value="1"/>
</dbReference>
<keyword evidence="3" id="KW-1185">Reference proteome</keyword>
<keyword evidence="1" id="KW-0175">Coiled coil</keyword>
<dbReference type="EMBL" id="JAOPGA020001436">
    <property type="protein sequence ID" value="KAL0488397.1"/>
    <property type="molecule type" value="Genomic_DNA"/>
</dbReference>
<evidence type="ECO:0000256" key="1">
    <source>
        <dbReference type="SAM" id="Coils"/>
    </source>
</evidence>
<sequence length="344" mass="40801">MVNRSDELNGDLQKIRAKQTVLIQKKNRLDAETERERNRVVELENGMRHMHIEMTKLNKEISSNSKLEKYLADTNFDIENKILSNLQQREREALQLENDIRENREDKRRIMDDLLDVERQMLYWSKKIELQKEIKEAVDPEVGQEEITRMKKEIHIMEQRLEELKRNQKKKIEEMEKAINKRATLHVKGRAAIKNAKTKASNIKVNIQREVQLLTNEVTKRKKESQAEHDLIKRIQDESMQIARNVEHIRLESDDINQQTQATNIDIRRLSVSRMKLNLEKESNMKISEKYQSIVKGKKYTSTIKGTDMETIELEFRKQSDKKERILGGVESLKKEFDAYAEDF</sequence>
<dbReference type="GO" id="GO:0035082">
    <property type="term" value="P:axoneme assembly"/>
    <property type="evidence" value="ECO:0007669"/>
    <property type="project" value="InterPro"/>
</dbReference>
<dbReference type="Pfam" id="PF08647">
    <property type="entry name" value="BRE1"/>
    <property type="match status" value="1"/>
</dbReference>
<proteinExistence type="predicted"/>
<dbReference type="Proteomes" id="UP001431209">
    <property type="component" value="Unassembled WGS sequence"/>
</dbReference>
<evidence type="ECO:0000313" key="2">
    <source>
        <dbReference type="EMBL" id="KAL0488397.1"/>
    </source>
</evidence>
<accession>A0AAW2ZGF2</accession>
<feature type="coiled-coil region" evidence="1">
    <location>
        <begin position="147"/>
        <end position="181"/>
    </location>
</feature>
<feature type="non-terminal residue" evidence="2">
    <location>
        <position position="344"/>
    </location>
</feature>
<dbReference type="PANTHER" id="PTHR16275">
    <property type="entry name" value="COILED-COIL DOMAIN-CONTAINING PROTEIN 40"/>
    <property type="match status" value="1"/>
</dbReference>
<organism evidence="2 3">
    <name type="scientific">Acrasis kona</name>
    <dbReference type="NCBI Taxonomy" id="1008807"/>
    <lineage>
        <taxon>Eukaryota</taxon>
        <taxon>Discoba</taxon>
        <taxon>Heterolobosea</taxon>
        <taxon>Tetramitia</taxon>
        <taxon>Eutetramitia</taxon>
        <taxon>Acrasidae</taxon>
        <taxon>Acrasis</taxon>
    </lineage>
</organism>
<feature type="coiled-coil region" evidence="1">
    <location>
        <begin position="86"/>
        <end position="113"/>
    </location>
</feature>
<gene>
    <name evidence="2" type="ORF">AKO1_015561</name>
</gene>
<name>A0AAW2ZGF2_9EUKA</name>
<protein>
    <submittedName>
        <fullName evidence="2">Uncharacterized protein</fullName>
    </submittedName>
</protein>